<dbReference type="RefSeq" id="WP_124946672.1">
    <property type="nucleotide sequence ID" value="NZ_BHVT01000038.1"/>
</dbReference>
<accession>A0A4V6P3S4</accession>
<feature type="signal peptide" evidence="1">
    <location>
        <begin position="1"/>
        <end position="18"/>
    </location>
</feature>
<evidence type="ECO:0000256" key="1">
    <source>
        <dbReference type="SAM" id="SignalP"/>
    </source>
</evidence>
<gene>
    <name evidence="2" type="ORF">EDC63_12424</name>
</gene>
<organism evidence="2 3">
    <name type="scientific">Sulfurirhabdus autotrophica</name>
    <dbReference type="NCBI Taxonomy" id="1706046"/>
    <lineage>
        <taxon>Bacteria</taxon>
        <taxon>Pseudomonadati</taxon>
        <taxon>Pseudomonadota</taxon>
        <taxon>Betaproteobacteria</taxon>
        <taxon>Nitrosomonadales</taxon>
        <taxon>Sulfuricellaceae</taxon>
        <taxon>Sulfurirhabdus</taxon>
    </lineage>
</organism>
<keyword evidence="1" id="KW-0732">Signal</keyword>
<evidence type="ECO:0000313" key="3">
    <source>
        <dbReference type="Proteomes" id="UP000295367"/>
    </source>
</evidence>
<name>A0A4V6P3S4_9PROT</name>
<proteinExistence type="predicted"/>
<dbReference type="EMBL" id="SMCO01000024">
    <property type="protein sequence ID" value="TCV81275.1"/>
    <property type="molecule type" value="Genomic_DNA"/>
</dbReference>
<feature type="chain" id="PRO_5020428723" evidence="1">
    <location>
        <begin position="19"/>
        <end position="119"/>
    </location>
</feature>
<dbReference type="AlphaFoldDB" id="A0A4V6P3S4"/>
<reference evidence="2 3" key="1">
    <citation type="submission" date="2019-03" db="EMBL/GenBank/DDBJ databases">
        <title>Genomic Encyclopedia of Type Strains, Phase IV (KMG-IV): sequencing the most valuable type-strain genomes for metagenomic binning, comparative biology and taxonomic classification.</title>
        <authorList>
            <person name="Goeker M."/>
        </authorList>
    </citation>
    <scope>NUCLEOTIDE SEQUENCE [LARGE SCALE GENOMIC DNA]</scope>
    <source>
        <strain evidence="2 3">DSM 100309</strain>
    </source>
</reference>
<protein>
    <submittedName>
        <fullName evidence="2">Uncharacterized protein</fullName>
    </submittedName>
</protein>
<dbReference type="Proteomes" id="UP000295367">
    <property type="component" value="Unassembled WGS sequence"/>
</dbReference>
<keyword evidence="3" id="KW-1185">Reference proteome</keyword>
<comment type="caution">
    <text evidence="2">The sequence shown here is derived from an EMBL/GenBank/DDBJ whole genome shotgun (WGS) entry which is preliminary data.</text>
</comment>
<sequence>MKRVLLCIVLTSSPITFADYYVIGQITGPVCRGIGIELCETHNVDAVEGKDGKLFAVNNRFNKVDEYRNGKCWIKTKVKSFGLFNFAANAAVAHQFYEKQGGELKKIDVDSISFKCVER</sequence>
<evidence type="ECO:0000313" key="2">
    <source>
        <dbReference type="EMBL" id="TCV81275.1"/>
    </source>
</evidence>